<keyword evidence="3" id="KW-1185">Reference proteome</keyword>
<reference evidence="2" key="2">
    <citation type="journal article" date="2019" name="IMA Fungus">
        <title>Genome sequencing and comparison of five Tilletia species to identify candidate genes for the detection of regulated species infecting wheat.</title>
        <authorList>
            <person name="Nguyen H.D.T."/>
            <person name="Sultana T."/>
            <person name="Kesanakurti P."/>
            <person name="Hambleton S."/>
        </authorList>
    </citation>
    <scope>NUCLEOTIDE SEQUENCE</scope>
    <source>
        <strain evidence="2">DAOMC 236416</strain>
    </source>
</reference>
<gene>
    <name evidence="2" type="ORF">A4X13_0g1474</name>
</gene>
<proteinExistence type="predicted"/>
<name>A0A177TH05_9BASI</name>
<dbReference type="EMBL" id="LWDF02000058">
    <property type="protein sequence ID" value="KAE8258750.1"/>
    <property type="molecule type" value="Genomic_DNA"/>
</dbReference>
<dbReference type="AlphaFoldDB" id="A0A177TH05"/>
<evidence type="ECO:0000313" key="3">
    <source>
        <dbReference type="Proteomes" id="UP000077521"/>
    </source>
</evidence>
<feature type="compositionally biased region" description="Basic and acidic residues" evidence="1">
    <location>
        <begin position="488"/>
        <end position="500"/>
    </location>
</feature>
<accession>A0A177TH05</accession>
<feature type="region of interest" description="Disordered" evidence="1">
    <location>
        <begin position="56"/>
        <end position="507"/>
    </location>
</feature>
<feature type="compositionally biased region" description="Low complexity" evidence="1">
    <location>
        <begin position="319"/>
        <end position="330"/>
    </location>
</feature>
<protein>
    <submittedName>
        <fullName evidence="2">Uncharacterized protein</fullName>
    </submittedName>
</protein>
<reference evidence="2" key="1">
    <citation type="submission" date="2016-04" db="EMBL/GenBank/DDBJ databases">
        <authorList>
            <person name="Nguyen H.D."/>
            <person name="Samba Siva P."/>
            <person name="Cullis J."/>
            <person name="Levesque C.A."/>
            <person name="Hambleton S."/>
        </authorList>
    </citation>
    <scope>NUCLEOTIDE SEQUENCE</scope>
    <source>
        <strain evidence="2">DAOMC 236416</strain>
    </source>
</reference>
<evidence type="ECO:0000313" key="2">
    <source>
        <dbReference type="EMBL" id="KAE8258750.1"/>
    </source>
</evidence>
<comment type="caution">
    <text evidence="2">The sequence shown here is derived from an EMBL/GenBank/DDBJ whole genome shotgun (WGS) entry which is preliminary data.</text>
</comment>
<evidence type="ECO:0000256" key="1">
    <source>
        <dbReference type="SAM" id="MobiDB-lite"/>
    </source>
</evidence>
<feature type="compositionally biased region" description="Pro residues" evidence="1">
    <location>
        <begin position="430"/>
        <end position="439"/>
    </location>
</feature>
<feature type="compositionally biased region" description="Basic and acidic residues" evidence="1">
    <location>
        <begin position="259"/>
        <end position="269"/>
    </location>
</feature>
<feature type="compositionally biased region" description="Low complexity" evidence="1">
    <location>
        <begin position="69"/>
        <end position="94"/>
    </location>
</feature>
<feature type="compositionally biased region" description="Basic and acidic residues" evidence="1">
    <location>
        <begin position="356"/>
        <end position="390"/>
    </location>
</feature>
<sequence length="507" mass="54934">MSQARRILIPMEDEAAGHALAALQPQARPLDAPRINTISPRTPLPPAALLQISNETVHAAQPDEGIPNSSASLIQQQPSSISSSSGFGHFTSSAMRSRSGKEIPVIEIPSSSAPREEERSIARNNTAVGEDDDEEDEEDRIQIPQRKRSNARSRSGPMPILDIDEDDLVVPGPSKTVAEKESSRGNSRREAEADAEVEPEPEPIVYHVISESDDDYEEAGARKKAQAKKRKKAPTKAAEKAQQAKKKKAEQQAEAAQEEEGRPKADTTRKGSGSGAKRGRKPKAQAVPEKAPEPVPEAEPEPQPEPVPASEERAAENIQEAAVAPGAEAEVQARDEDEVAPPTRNEAPVRPPETAATKKVDPKVPSKPLSERRNNTEKAPSESTSREQTDNKSSSFWGKPLSRILGAGATRRPGLSRRIQIPTLHANRKSPPPPKPKLPPPKKVKKTRSEWSDDGSAAEEEAQRKRELGEDDDDDEGGDLEGPMGEASRLDDGGDVRPGFEEEIEAY</sequence>
<feature type="compositionally biased region" description="Acidic residues" evidence="1">
    <location>
        <begin position="469"/>
        <end position="479"/>
    </location>
</feature>
<feature type="compositionally biased region" description="Basic residues" evidence="1">
    <location>
        <begin position="222"/>
        <end position="234"/>
    </location>
</feature>
<feature type="compositionally biased region" description="Acidic residues" evidence="1">
    <location>
        <begin position="129"/>
        <end position="139"/>
    </location>
</feature>
<feature type="compositionally biased region" description="Basic and acidic residues" evidence="1">
    <location>
        <begin position="177"/>
        <end position="192"/>
    </location>
</feature>
<organism evidence="2 3">
    <name type="scientific">Tilletia indica</name>
    <dbReference type="NCBI Taxonomy" id="43049"/>
    <lineage>
        <taxon>Eukaryota</taxon>
        <taxon>Fungi</taxon>
        <taxon>Dikarya</taxon>
        <taxon>Basidiomycota</taxon>
        <taxon>Ustilaginomycotina</taxon>
        <taxon>Exobasidiomycetes</taxon>
        <taxon>Tilletiales</taxon>
        <taxon>Tilletiaceae</taxon>
        <taxon>Tilletia</taxon>
    </lineage>
</organism>
<dbReference type="Proteomes" id="UP000077521">
    <property type="component" value="Unassembled WGS sequence"/>
</dbReference>